<evidence type="ECO:0000256" key="1">
    <source>
        <dbReference type="SAM" id="MobiDB-lite"/>
    </source>
</evidence>
<dbReference type="PANTHER" id="PTHR23272:SF184">
    <property type="entry name" value="OS03G0311250 PROTEIN"/>
    <property type="match status" value="1"/>
</dbReference>
<gene>
    <name evidence="3" type="ORF">Ahy_A10g049844</name>
</gene>
<name>A0A445B810_ARAHY</name>
<organism evidence="3 4">
    <name type="scientific">Arachis hypogaea</name>
    <name type="common">Peanut</name>
    <dbReference type="NCBI Taxonomy" id="3818"/>
    <lineage>
        <taxon>Eukaryota</taxon>
        <taxon>Viridiplantae</taxon>
        <taxon>Streptophyta</taxon>
        <taxon>Embryophyta</taxon>
        <taxon>Tracheophyta</taxon>
        <taxon>Spermatophyta</taxon>
        <taxon>Magnoliopsida</taxon>
        <taxon>eudicotyledons</taxon>
        <taxon>Gunneridae</taxon>
        <taxon>Pentapetalae</taxon>
        <taxon>rosids</taxon>
        <taxon>fabids</taxon>
        <taxon>Fabales</taxon>
        <taxon>Fabaceae</taxon>
        <taxon>Papilionoideae</taxon>
        <taxon>50 kb inversion clade</taxon>
        <taxon>dalbergioids sensu lato</taxon>
        <taxon>Dalbergieae</taxon>
        <taxon>Pterocarpus clade</taxon>
        <taxon>Arachis</taxon>
    </lineage>
</organism>
<sequence>MGGHLRRCKQNPNNDLNKRRKITTTPIIDEHGVLNSPVLPNLTKRRLERHFDATVHISGTLYVTSDMYMKEVFVIGQFIRHSCGSVDFSTMSMIERMRVKYEKHWGNPDSVNMLLLIAIVLNPMQKIEYVNYFLDYLFREEKGGKLKSKLSKYIKLLYQQYQSSEEANLSQNDKGIFCYLQIYFSQRLWLFDDFVGNLASFDILWLLF</sequence>
<evidence type="ECO:0000313" key="4">
    <source>
        <dbReference type="Proteomes" id="UP000289738"/>
    </source>
</evidence>
<feature type="domain" description="hAT-like transposase RNase-H fold" evidence="2">
    <location>
        <begin position="58"/>
        <end position="161"/>
    </location>
</feature>
<keyword evidence="4" id="KW-1185">Reference proteome</keyword>
<dbReference type="InterPro" id="IPR025525">
    <property type="entry name" value="hAT-like_transposase_RNase-H"/>
</dbReference>
<evidence type="ECO:0000259" key="2">
    <source>
        <dbReference type="Pfam" id="PF14372"/>
    </source>
</evidence>
<dbReference type="EMBL" id="SDMP01000010">
    <property type="protein sequence ID" value="RYR34806.1"/>
    <property type="molecule type" value="Genomic_DNA"/>
</dbReference>
<protein>
    <recommendedName>
        <fullName evidence="2">hAT-like transposase RNase-H fold domain-containing protein</fullName>
    </recommendedName>
</protein>
<dbReference type="Proteomes" id="UP000289738">
    <property type="component" value="Chromosome A10"/>
</dbReference>
<accession>A0A445B810</accession>
<proteinExistence type="predicted"/>
<evidence type="ECO:0000313" key="3">
    <source>
        <dbReference type="EMBL" id="RYR34806.1"/>
    </source>
</evidence>
<comment type="caution">
    <text evidence="3">The sequence shown here is derived from an EMBL/GenBank/DDBJ whole genome shotgun (WGS) entry which is preliminary data.</text>
</comment>
<dbReference type="PANTHER" id="PTHR23272">
    <property type="entry name" value="BED FINGER-RELATED"/>
    <property type="match status" value="1"/>
</dbReference>
<feature type="region of interest" description="Disordered" evidence="1">
    <location>
        <begin position="1"/>
        <end position="20"/>
    </location>
</feature>
<dbReference type="GO" id="GO:0003677">
    <property type="term" value="F:DNA binding"/>
    <property type="evidence" value="ECO:0007669"/>
    <property type="project" value="InterPro"/>
</dbReference>
<reference evidence="3 4" key="1">
    <citation type="submission" date="2019-01" db="EMBL/GenBank/DDBJ databases">
        <title>Sequencing of cultivated peanut Arachis hypogaea provides insights into genome evolution and oil improvement.</title>
        <authorList>
            <person name="Chen X."/>
        </authorList>
    </citation>
    <scope>NUCLEOTIDE SEQUENCE [LARGE SCALE GENOMIC DNA]</scope>
    <source>
        <strain evidence="4">cv. Fuhuasheng</strain>
        <tissue evidence="3">Leaves</tissue>
    </source>
</reference>
<dbReference type="Pfam" id="PF14372">
    <property type="entry name" value="hAT-like_RNase-H"/>
    <property type="match status" value="1"/>
</dbReference>
<dbReference type="AlphaFoldDB" id="A0A445B810"/>